<dbReference type="InParanoid" id="A0A0P8XFQ8"/>
<keyword evidence="1" id="KW-1133">Transmembrane helix</keyword>
<dbReference type="OrthoDB" id="7864495at2759"/>
<keyword evidence="3" id="KW-1185">Reference proteome</keyword>
<evidence type="ECO:0000256" key="1">
    <source>
        <dbReference type="SAM" id="Phobius"/>
    </source>
</evidence>
<accession>A0A0P8XFQ8</accession>
<protein>
    <submittedName>
        <fullName evidence="2">Uncharacterized protein</fullName>
    </submittedName>
</protein>
<organism evidence="2 3">
    <name type="scientific">Drosophila ananassae</name>
    <name type="common">Fruit fly</name>
    <dbReference type="NCBI Taxonomy" id="7217"/>
    <lineage>
        <taxon>Eukaryota</taxon>
        <taxon>Metazoa</taxon>
        <taxon>Ecdysozoa</taxon>
        <taxon>Arthropoda</taxon>
        <taxon>Hexapoda</taxon>
        <taxon>Insecta</taxon>
        <taxon>Pterygota</taxon>
        <taxon>Neoptera</taxon>
        <taxon>Endopterygota</taxon>
        <taxon>Diptera</taxon>
        <taxon>Brachycera</taxon>
        <taxon>Muscomorpha</taxon>
        <taxon>Ephydroidea</taxon>
        <taxon>Drosophilidae</taxon>
        <taxon>Drosophila</taxon>
        <taxon>Sophophora</taxon>
    </lineage>
</organism>
<gene>
    <name evidence="2" type="primary">Dana\GF27422</name>
    <name evidence="2" type="ORF">GF27422</name>
</gene>
<evidence type="ECO:0000313" key="2">
    <source>
        <dbReference type="EMBL" id="KPU73449.1"/>
    </source>
</evidence>
<dbReference type="GeneID" id="26514831"/>
<dbReference type="KEGG" id="dan:26514831"/>
<keyword evidence="1" id="KW-0472">Membrane</keyword>
<dbReference type="eggNOG" id="KOG1094">
    <property type="taxonomic scope" value="Eukaryota"/>
</dbReference>
<proteinExistence type="predicted"/>
<name>A0A0P8XFQ8_DROAN</name>
<dbReference type="Proteomes" id="UP000007801">
    <property type="component" value="Unassembled WGS sequence"/>
</dbReference>
<sequence>MDYQEYLQKQLVIFNYHLHNDFGLMLKAATCIAFGVVCGWIISLLTFLIYKLALVLGVQPILYSEEIDDDLDMDDEDELDLIHPGYRDWNEWFFSMRSAQRNI</sequence>
<feature type="transmembrane region" description="Helical" evidence="1">
    <location>
        <begin position="24"/>
        <end position="50"/>
    </location>
</feature>
<dbReference type="EMBL" id="CH902620">
    <property type="protein sequence ID" value="KPU73449.1"/>
    <property type="molecule type" value="Genomic_DNA"/>
</dbReference>
<dbReference type="AlphaFoldDB" id="A0A0P8XFQ8"/>
<reference evidence="2 3" key="1">
    <citation type="journal article" date="2007" name="Nature">
        <title>Evolution of genes and genomes on the Drosophila phylogeny.</title>
        <authorList>
            <consortium name="Drosophila 12 Genomes Consortium"/>
            <person name="Clark A.G."/>
            <person name="Eisen M.B."/>
            <person name="Smith D.R."/>
            <person name="Bergman C.M."/>
            <person name="Oliver B."/>
            <person name="Markow T.A."/>
            <person name="Kaufman T.C."/>
            <person name="Kellis M."/>
            <person name="Gelbart W."/>
            <person name="Iyer V.N."/>
            <person name="Pollard D.A."/>
            <person name="Sackton T.B."/>
            <person name="Larracuente A.M."/>
            <person name="Singh N.D."/>
            <person name="Abad J.P."/>
            <person name="Abt D.N."/>
            <person name="Adryan B."/>
            <person name="Aguade M."/>
            <person name="Akashi H."/>
            <person name="Anderson W.W."/>
            <person name="Aquadro C.F."/>
            <person name="Ardell D.H."/>
            <person name="Arguello R."/>
            <person name="Artieri C.G."/>
            <person name="Barbash D.A."/>
            <person name="Barker D."/>
            <person name="Barsanti P."/>
            <person name="Batterham P."/>
            <person name="Batzoglou S."/>
            <person name="Begun D."/>
            <person name="Bhutkar A."/>
            <person name="Blanco E."/>
            <person name="Bosak S.A."/>
            <person name="Bradley R.K."/>
            <person name="Brand A.D."/>
            <person name="Brent M.R."/>
            <person name="Brooks A.N."/>
            <person name="Brown R.H."/>
            <person name="Butlin R.K."/>
            <person name="Caggese C."/>
            <person name="Calvi B.R."/>
            <person name="Bernardo de Carvalho A."/>
            <person name="Caspi A."/>
            <person name="Castrezana S."/>
            <person name="Celniker S.E."/>
            <person name="Chang J.L."/>
            <person name="Chapple C."/>
            <person name="Chatterji S."/>
            <person name="Chinwalla A."/>
            <person name="Civetta A."/>
            <person name="Clifton S.W."/>
            <person name="Comeron J.M."/>
            <person name="Costello J.C."/>
            <person name="Coyne J.A."/>
            <person name="Daub J."/>
            <person name="David R.G."/>
            <person name="Delcher A.L."/>
            <person name="Delehaunty K."/>
            <person name="Do C.B."/>
            <person name="Ebling H."/>
            <person name="Edwards K."/>
            <person name="Eickbush T."/>
            <person name="Evans J.D."/>
            <person name="Filipski A."/>
            <person name="Findeiss S."/>
            <person name="Freyhult E."/>
            <person name="Fulton L."/>
            <person name="Fulton R."/>
            <person name="Garcia A.C."/>
            <person name="Gardiner A."/>
            <person name="Garfield D.A."/>
            <person name="Garvin B.E."/>
            <person name="Gibson G."/>
            <person name="Gilbert D."/>
            <person name="Gnerre S."/>
            <person name="Godfrey J."/>
            <person name="Good R."/>
            <person name="Gotea V."/>
            <person name="Gravely B."/>
            <person name="Greenberg A.J."/>
            <person name="Griffiths-Jones S."/>
            <person name="Gross S."/>
            <person name="Guigo R."/>
            <person name="Gustafson E.A."/>
            <person name="Haerty W."/>
            <person name="Hahn M.W."/>
            <person name="Halligan D.L."/>
            <person name="Halpern A.L."/>
            <person name="Halter G.M."/>
            <person name="Han M.V."/>
            <person name="Heger A."/>
            <person name="Hillier L."/>
            <person name="Hinrichs A.S."/>
            <person name="Holmes I."/>
            <person name="Hoskins R.A."/>
            <person name="Hubisz M.J."/>
            <person name="Hultmark D."/>
            <person name="Huntley M.A."/>
            <person name="Jaffe D.B."/>
            <person name="Jagadeeshan S."/>
            <person name="Jeck W.R."/>
            <person name="Johnson J."/>
            <person name="Jones C.D."/>
            <person name="Jordan W.C."/>
            <person name="Karpen G.H."/>
            <person name="Kataoka E."/>
            <person name="Keightley P.D."/>
            <person name="Kheradpour P."/>
            <person name="Kirkness E.F."/>
            <person name="Koerich L.B."/>
            <person name="Kristiansen K."/>
            <person name="Kudrna D."/>
            <person name="Kulathinal R.J."/>
            <person name="Kumar S."/>
            <person name="Kwok R."/>
            <person name="Lander E."/>
            <person name="Langley C.H."/>
            <person name="Lapoint R."/>
            <person name="Lazzaro B.P."/>
            <person name="Lee S.J."/>
            <person name="Levesque L."/>
            <person name="Li R."/>
            <person name="Lin C.F."/>
            <person name="Lin M.F."/>
            <person name="Lindblad-Toh K."/>
            <person name="Llopart A."/>
            <person name="Long M."/>
            <person name="Low L."/>
            <person name="Lozovsky E."/>
            <person name="Lu J."/>
            <person name="Luo M."/>
            <person name="Machado C.A."/>
            <person name="Makalowski W."/>
            <person name="Marzo M."/>
            <person name="Matsuda M."/>
            <person name="Matzkin L."/>
            <person name="McAllister B."/>
            <person name="McBride C.S."/>
            <person name="McKernan B."/>
            <person name="McKernan K."/>
            <person name="Mendez-Lago M."/>
            <person name="Minx P."/>
            <person name="Mollenhauer M.U."/>
            <person name="Montooth K."/>
            <person name="Mount S.M."/>
            <person name="Mu X."/>
            <person name="Myers E."/>
            <person name="Negre B."/>
            <person name="Newfeld S."/>
            <person name="Nielsen R."/>
            <person name="Noor M.A."/>
            <person name="O'Grady P."/>
            <person name="Pachter L."/>
            <person name="Papaceit M."/>
            <person name="Parisi M.J."/>
            <person name="Parisi M."/>
            <person name="Parts L."/>
            <person name="Pedersen J.S."/>
            <person name="Pesole G."/>
            <person name="Phillippy A.M."/>
            <person name="Ponting C.P."/>
            <person name="Pop M."/>
            <person name="Porcelli D."/>
            <person name="Powell J.R."/>
            <person name="Prohaska S."/>
            <person name="Pruitt K."/>
            <person name="Puig M."/>
            <person name="Quesneville H."/>
            <person name="Ram K.R."/>
            <person name="Rand D."/>
            <person name="Rasmussen M.D."/>
            <person name="Reed L.K."/>
            <person name="Reenan R."/>
            <person name="Reily A."/>
            <person name="Remington K.A."/>
            <person name="Rieger T.T."/>
            <person name="Ritchie M.G."/>
            <person name="Robin C."/>
            <person name="Rogers Y.H."/>
            <person name="Rohde C."/>
            <person name="Rozas J."/>
            <person name="Rubenfield M.J."/>
            <person name="Ruiz A."/>
            <person name="Russo S."/>
            <person name="Salzberg S.L."/>
            <person name="Sanchez-Gracia A."/>
            <person name="Saranga D.J."/>
            <person name="Sato H."/>
            <person name="Schaeffer S.W."/>
            <person name="Schatz M.C."/>
            <person name="Schlenke T."/>
            <person name="Schwartz R."/>
            <person name="Segarra C."/>
            <person name="Singh R.S."/>
            <person name="Sirot L."/>
            <person name="Sirota M."/>
            <person name="Sisneros N.B."/>
            <person name="Smith C.D."/>
            <person name="Smith T.F."/>
            <person name="Spieth J."/>
            <person name="Stage D.E."/>
            <person name="Stark A."/>
            <person name="Stephan W."/>
            <person name="Strausberg R.L."/>
            <person name="Strempel S."/>
            <person name="Sturgill D."/>
            <person name="Sutton G."/>
            <person name="Sutton G.G."/>
            <person name="Tao W."/>
            <person name="Teichmann S."/>
            <person name="Tobari Y.N."/>
            <person name="Tomimura Y."/>
            <person name="Tsolas J.M."/>
            <person name="Valente V.L."/>
            <person name="Venter E."/>
            <person name="Venter J.C."/>
            <person name="Vicario S."/>
            <person name="Vieira F.G."/>
            <person name="Vilella A.J."/>
            <person name="Villasante A."/>
            <person name="Walenz B."/>
            <person name="Wang J."/>
            <person name="Wasserman M."/>
            <person name="Watts T."/>
            <person name="Wilson D."/>
            <person name="Wilson R.K."/>
            <person name="Wing R.A."/>
            <person name="Wolfner M.F."/>
            <person name="Wong A."/>
            <person name="Wong G.K."/>
            <person name="Wu C.I."/>
            <person name="Wu G."/>
            <person name="Yamamoto D."/>
            <person name="Yang H.P."/>
            <person name="Yang S.P."/>
            <person name="Yorke J.A."/>
            <person name="Yoshida K."/>
            <person name="Zdobnov E."/>
            <person name="Zhang P."/>
            <person name="Zhang Y."/>
            <person name="Zimin A.V."/>
            <person name="Baldwin J."/>
            <person name="Abdouelleil A."/>
            <person name="Abdulkadir J."/>
            <person name="Abebe A."/>
            <person name="Abera B."/>
            <person name="Abreu J."/>
            <person name="Acer S.C."/>
            <person name="Aftuck L."/>
            <person name="Alexander A."/>
            <person name="An P."/>
            <person name="Anderson E."/>
            <person name="Anderson S."/>
            <person name="Arachi H."/>
            <person name="Azer M."/>
            <person name="Bachantsang P."/>
            <person name="Barry A."/>
            <person name="Bayul T."/>
            <person name="Berlin A."/>
            <person name="Bessette D."/>
            <person name="Bloom T."/>
            <person name="Blye J."/>
            <person name="Boguslavskiy L."/>
            <person name="Bonnet C."/>
            <person name="Boukhgalter B."/>
            <person name="Bourzgui I."/>
            <person name="Brown A."/>
            <person name="Cahill P."/>
            <person name="Channer S."/>
            <person name="Cheshatsang Y."/>
            <person name="Chuda L."/>
            <person name="Citroen M."/>
            <person name="Collymore A."/>
            <person name="Cooke P."/>
            <person name="Costello M."/>
            <person name="D'Aco K."/>
            <person name="Daza R."/>
            <person name="De Haan G."/>
            <person name="DeGray S."/>
            <person name="DeMaso C."/>
            <person name="Dhargay N."/>
            <person name="Dooley K."/>
            <person name="Dooley E."/>
            <person name="Doricent M."/>
            <person name="Dorje P."/>
            <person name="Dorjee K."/>
            <person name="Dupes A."/>
            <person name="Elong R."/>
            <person name="Falk J."/>
            <person name="Farina A."/>
            <person name="Faro S."/>
            <person name="Ferguson D."/>
            <person name="Fisher S."/>
            <person name="Foley C.D."/>
            <person name="Franke A."/>
            <person name="Friedrich D."/>
            <person name="Gadbois L."/>
            <person name="Gearin G."/>
            <person name="Gearin C.R."/>
            <person name="Giannoukos G."/>
            <person name="Goode T."/>
            <person name="Graham J."/>
            <person name="Grandbois E."/>
            <person name="Grewal S."/>
            <person name="Gyaltsen K."/>
            <person name="Hafez N."/>
            <person name="Hagos B."/>
            <person name="Hall J."/>
            <person name="Henson C."/>
            <person name="Hollinger A."/>
            <person name="Honan T."/>
            <person name="Huard M.D."/>
            <person name="Hughes L."/>
            <person name="Hurhula B."/>
            <person name="Husby M.E."/>
            <person name="Kamat A."/>
            <person name="Kanga B."/>
            <person name="Kashin S."/>
            <person name="Khazanovich D."/>
            <person name="Kisner P."/>
            <person name="Lance K."/>
            <person name="Lara M."/>
            <person name="Lee W."/>
            <person name="Lennon N."/>
            <person name="Letendre F."/>
            <person name="LeVine R."/>
            <person name="Lipovsky A."/>
            <person name="Liu X."/>
            <person name="Liu J."/>
            <person name="Liu S."/>
            <person name="Lokyitsang T."/>
            <person name="Lokyitsang Y."/>
            <person name="Lubonja R."/>
            <person name="Lui A."/>
            <person name="MacDonald P."/>
            <person name="Magnisalis V."/>
            <person name="Maru K."/>
            <person name="Matthews C."/>
            <person name="McCusker W."/>
            <person name="McDonough S."/>
            <person name="Mehta T."/>
            <person name="Meldrim J."/>
            <person name="Meneus L."/>
            <person name="Mihai O."/>
            <person name="Mihalev A."/>
            <person name="Mihova T."/>
            <person name="Mittelman R."/>
            <person name="Mlenga V."/>
            <person name="Montmayeur A."/>
            <person name="Mulrain L."/>
            <person name="Navidi A."/>
            <person name="Naylor J."/>
            <person name="Negash T."/>
            <person name="Nguyen T."/>
            <person name="Nguyen N."/>
            <person name="Nicol R."/>
            <person name="Norbu C."/>
            <person name="Norbu N."/>
            <person name="Novod N."/>
            <person name="O'Neill B."/>
            <person name="Osman S."/>
            <person name="Markiewicz E."/>
            <person name="Oyono O.L."/>
            <person name="Patti C."/>
            <person name="Phunkhang P."/>
            <person name="Pierre F."/>
            <person name="Priest M."/>
            <person name="Raghuraman S."/>
            <person name="Rege F."/>
            <person name="Reyes R."/>
            <person name="Rise C."/>
            <person name="Rogov P."/>
            <person name="Ross K."/>
            <person name="Ryan E."/>
            <person name="Settipalli S."/>
            <person name="Shea T."/>
            <person name="Sherpa N."/>
            <person name="Shi L."/>
            <person name="Shih D."/>
            <person name="Sparrow T."/>
            <person name="Spaulding J."/>
            <person name="Stalker J."/>
            <person name="Stange-Thomann N."/>
            <person name="Stavropoulos S."/>
            <person name="Stone C."/>
            <person name="Strader C."/>
            <person name="Tesfaye S."/>
            <person name="Thomson T."/>
            <person name="Thoulutsang Y."/>
            <person name="Thoulutsang D."/>
            <person name="Topham K."/>
            <person name="Topping I."/>
            <person name="Tsamla T."/>
            <person name="Vassiliev H."/>
            <person name="Vo A."/>
            <person name="Wangchuk T."/>
            <person name="Wangdi T."/>
            <person name="Weiand M."/>
            <person name="Wilkinson J."/>
            <person name="Wilson A."/>
            <person name="Yadav S."/>
            <person name="Young G."/>
            <person name="Yu Q."/>
            <person name="Zembek L."/>
            <person name="Zhong D."/>
            <person name="Zimmer A."/>
            <person name="Zwirko Z."/>
            <person name="Jaffe D.B."/>
            <person name="Alvarez P."/>
            <person name="Brockman W."/>
            <person name="Butler J."/>
            <person name="Chin C."/>
            <person name="Gnerre S."/>
            <person name="Grabherr M."/>
            <person name="Kleber M."/>
            <person name="Mauceli E."/>
            <person name="MacCallum I."/>
        </authorList>
    </citation>
    <scope>NUCLEOTIDE SEQUENCE [LARGE SCALE GENOMIC DNA]</scope>
    <source>
        <strain evidence="3">Tucson 14024-0371.13</strain>
    </source>
</reference>
<keyword evidence="1" id="KW-0812">Transmembrane</keyword>
<evidence type="ECO:0000313" key="3">
    <source>
        <dbReference type="Proteomes" id="UP000007801"/>
    </source>
</evidence>